<protein>
    <submittedName>
        <fullName evidence="1">Uncharacterized protein</fullName>
    </submittedName>
</protein>
<keyword evidence="2" id="KW-1185">Reference proteome</keyword>
<gene>
    <name evidence="1" type="ORF">M9H77_36710</name>
</gene>
<comment type="caution">
    <text evidence="1">The sequence shown here is derived from an EMBL/GenBank/DDBJ whole genome shotgun (WGS) entry which is preliminary data.</text>
</comment>
<dbReference type="EMBL" id="CM044708">
    <property type="protein sequence ID" value="KAI5650705.1"/>
    <property type="molecule type" value="Genomic_DNA"/>
</dbReference>
<evidence type="ECO:0000313" key="2">
    <source>
        <dbReference type="Proteomes" id="UP001060085"/>
    </source>
</evidence>
<dbReference type="Proteomes" id="UP001060085">
    <property type="component" value="Linkage Group LG08"/>
</dbReference>
<accession>A0ACB9ZSZ5</accession>
<sequence>MMFNLIRSRIFHHFRWVSTNHHQFYFLQNHPFSSSNSGKKTVKSISIPKEKSFTVSYLMKSCGLSQERALSASKRVSFNTPEKPDSVRAFLKNYGFIDAQISTVIRKYPRLLVCNPEKALSPKFKFFESLGFSTSEVTTLLTKSQNLLLANMETQIIPNFNLLGSFFSFEKETVFCIKRYPDILSRNFESKVADNIQIFVEAGVPESSVLSLLKRQPRSFLTSSDKVKDSVDELMKMEFNPLQGYFLTGAYVMIAMKKLMWKEKIEFFKTWGFSEKEQD</sequence>
<organism evidence="1 2">
    <name type="scientific">Catharanthus roseus</name>
    <name type="common">Madagascar periwinkle</name>
    <name type="synonym">Vinca rosea</name>
    <dbReference type="NCBI Taxonomy" id="4058"/>
    <lineage>
        <taxon>Eukaryota</taxon>
        <taxon>Viridiplantae</taxon>
        <taxon>Streptophyta</taxon>
        <taxon>Embryophyta</taxon>
        <taxon>Tracheophyta</taxon>
        <taxon>Spermatophyta</taxon>
        <taxon>Magnoliopsida</taxon>
        <taxon>eudicotyledons</taxon>
        <taxon>Gunneridae</taxon>
        <taxon>Pentapetalae</taxon>
        <taxon>asterids</taxon>
        <taxon>lamiids</taxon>
        <taxon>Gentianales</taxon>
        <taxon>Apocynaceae</taxon>
        <taxon>Rauvolfioideae</taxon>
        <taxon>Vinceae</taxon>
        <taxon>Catharanthinae</taxon>
        <taxon>Catharanthus</taxon>
    </lineage>
</organism>
<evidence type="ECO:0000313" key="1">
    <source>
        <dbReference type="EMBL" id="KAI5650705.1"/>
    </source>
</evidence>
<name>A0ACB9ZSZ5_CATRO</name>
<reference evidence="2" key="1">
    <citation type="journal article" date="2023" name="Nat. Plants">
        <title>Single-cell RNA sequencing provides a high-resolution roadmap for understanding the multicellular compartmentation of specialized metabolism.</title>
        <authorList>
            <person name="Sun S."/>
            <person name="Shen X."/>
            <person name="Li Y."/>
            <person name="Li Y."/>
            <person name="Wang S."/>
            <person name="Li R."/>
            <person name="Zhang H."/>
            <person name="Shen G."/>
            <person name="Guo B."/>
            <person name="Wei J."/>
            <person name="Xu J."/>
            <person name="St-Pierre B."/>
            <person name="Chen S."/>
            <person name="Sun C."/>
        </authorList>
    </citation>
    <scope>NUCLEOTIDE SEQUENCE [LARGE SCALE GENOMIC DNA]</scope>
</reference>
<proteinExistence type="predicted"/>